<keyword evidence="1" id="KW-1133">Transmembrane helix</keyword>
<keyword evidence="1" id="KW-0812">Transmembrane</keyword>
<feature type="transmembrane region" description="Helical" evidence="1">
    <location>
        <begin position="12"/>
        <end position="34"/>
    </location>
</feature>
<keyword evidence="1" id="KW-0472">Membrane</keyword>
<comment type="caution">
    <text evidence="3">The sequence shown here is derived from an EMBL/GenBank/DDBJ whole genome shotgun (WGS) entry which is preliminary data.</text>
</comment>
<organism evidence="3 4">
    <name type="scientific">Ignisphaera cupida</name>
    <dbReference type="NCBI Taxonomy" id="3050454"/>
    <lineage>
        <taxon>Archaea</taxon>
        <taxon>Thermoproteota</taxon>
        <taxon>Thermoprotei</taxon>
        <taxon>Desulfurococcales</taxon>
        <taxon>Desulfurococcaceae</taxon>
        <taxon>Ignisphaera</taxon>
    </lineage>
</organism>
<evidence type="ECO:0000313" key="4">
    <source>
        <dbReference type="Proteomes" id="UP001529235"/>
    </source>
</evidence>
<gene>
    <name evidence="3" type="ORF">QPL79_07690</name>
</gene>
<evidence type="ECO:0000313" key="3">
    <source>
        <dbReference type="EMBL" id="MDK6029244.1"/>
    </source>
</evidence>
<dbReference type="Proteomes" id="UP001529235">
    <property type="component" value="Unassembled WGS sequence"/>
</dbReference>
<evidence type="ECO:0000256" key="1">
    <source>
        <dbReference type="SAM" id="Phobius"/>
    </source>
</evidence>
<sequence length="421" mass="47330">MVIACDAALNRIVLFPIILIIVIVASAFLMYYAIQFKEALKPISTYTTTDRYLAIISLAKDVEKGVEAVRNLSFTVKVNFMLINTSWALEHWAPKESGEIPPSVLHKEMIYKLTFLTPLSFSLVSGERSFVGMFLAATAGTTIYINTDYFDPSSSGSRNVLAHELTHVLQFIHFPNIFKEDNTTDASLAKQALIEGDAGWTQHLYCVKTRLCTPSPRMGIDLRNPYIALVSFPYVYGEWFVSYLYNLSGWSIVNKAYSKPPISTSMVMHPERYVNYLVNNIKEFVEPSVSCGCSGSKVYVDRLGEYYVMLVLAQRIGLEKAGAVASGWRGDRAELYKAENSTHVTWILCWNITWASQEFSKQFYTLFVSSLGGVEGYRYEDAVAMEIVSNSKRVFVNVLNGGMWTLVKSIYVEAKQGVENS</sequence>
<name>A0ABD4Z7Z0_9CREN</name>
<evidence type="ECO:0000259" key="2">
    <source>
        <dbReference type="Pfam" id="PF13699"/>
    </source>
</evidence>
<dbReference type="Pfam" id="PF13699">
    <property type="entry name" value="eCIS_core"/>
    <property type="match status" value="1"/>
</dbReference>
<dbReference type="AlphaFoldDB" id="A0ABD4Z7Z0"/>
<dbReference type="EMBL" id="JASNVW010000005">
    <property type="protein sequence ID" value="MDK6029244.1"/>
    <property type="molecule type" value="Genomic_DNA"/>
</dbReference>
<feature type="domain" description="eCIS core" evidence="2">
    <location>
        <begin position="136"/>
        <end position="170"/>
    </location>
</feature>
<reference evidence="3 4" key="1">
    <citation type="submission" date="2023-05" db="EMBL/GenBank/DDBJ databases">
        <title>A new hyperthermophilic archaea 'Ignisphaera cupida' sp. nov. and description of the family 'Ignisphaeraceae' fam. nov.</title>
        <authorList>
            <person name="Podosokorskaya O.A."/>
            <person name="Elcheninov A.G."/>
            <person name="Klukina A."/>
            <person name="Merkel A.Y."/>
        </authorList>
    </citation>
    <scope>NUCLEOTIDE SEQUENCE [LARGE SCALE GENOMIC DNA]</scope>
    <source>
        <strain evidence="3 4">4213-co</strain>
    </source>
</reference>
<accession>A0ABD4Z7Z0</accession>
<dbReference type="InterPro" id="IPR025295">
    <property type="entry name" value="eCIS_core_dom"/>
</dbReference>
<keyword evidence="4" id="KW-1185">Reference proteome</keyword>
<dbReference type="RefSeq" id="WP_285274228.1">
    <property type="nucleotide sequence ID" value="NZ_JASNVW010000005.1"/>
</dbReference>
<proteinExistence type="predicted"/>
<protein>
    <submittedName>
        <fullName evidence="3">DUF4157 domain-containing protein</fullName>
    </submittedName>
</protein>